<organism evidence="1">
    <name type="scientific">Solanum lycopersicum</name>
    <name type="common">Tomato</name>
    <name type="synonym">Lycopersicon esculentum</name>
    <dbReference type="NCBI Taxonomy" id="4081"/>
    <lineage>
        <taxon>Eukaryota</taxon>
        <taxon>Viridiplantae</taxon>
        <taxon>Streptophyta</taxon>
        <taxon>Embryophyta</taxon>
        <taxon>Tracheophyta</taxon>
        <taxon>Spermatophyta</taxon>
        <taxon>Magnoliopsida</taxon>
        <taxon>eudicotyledons</taxon>
        <taxon>Gunneridae</taxon>
        <taxon>Pentapetalae</taxon>
        <taxon>asterids</taxon>
        <taxon>lamiids</taxon>
        <taxon>Solanales</taxon>
        <taxon>Solanaceae</taxon>
        <taxon>Solanoideae</taxon>
        <taxon>Solaneae</taxon>
        <taxon>Solanum</taxon>
        <taxon>Solanum subgen. Lycopersicon</taxon>
    </lineage>
</organism>
<dbReference type="InParanoid" id="A0A3Q7ECZ0"/>
<keyword evidence="2" id="KW-1185">Reference proteome</keyword>
<reference evidence="1" key="1">
    <citation type="journal article" date="2012" name="Nature">
        <title>The tomato genome sequence provides insights into fleshy fruit evolution.</title>
        <authorList>
            <consortium name="Tomato Genome Consortium"/>
        </authorList>
    </citation>
    <scope>NUCLEOTIDE SEQUENCE [LARGE SCALE GENOMIC DNA]</scope>
    <source>
        <strain evidence="1">cv. Heinz 1706</strain>
    </source>
</reference>
<evidence type="ECO:0000313" key="1">
    <source>
        <dbReference type="EnsemblPlants" id="Solyc01g020500.2.1"/>
    </source>
</evidence>
<sequence>MTDHWKKISPQTLFLSKRKEMLESSNTLDVMWKASRQVVEGGYRD</sequence>
<proteinExistence type="predicted"/>
<dbReference type="Proteomes" id="UP000004994">
    <property type="component" value="Chromosome 1"/>
</dbReference>
<evidence type="ECO:0000313" key="2">
    <source>
        <dbReference type="Proteomes" id="UP000004994"/>
    </source>
</evidence>
<reference evidence="1" key="2">
    <citation type="submission" date="2019-01" db="UniProtKB">
        <authorList>
            <consortium name="EnsemblPlants"/>
        </authorList>
    </citation>
    <scope>IDENTIFICATION</scope>
    <source>
        <strain evidence="1">cv. Heinz 1706</strain>
    </source>
</reference>
<protein>
    <submittedName>
        <fullName evidence="1">Uncharacterized protein</fullName>
    </submittedName>
</protein>
<dbReference type="EnsemblPlants" id="Solyc01g020500.2.1">
    <property type="protein sequence ID" value="Solyc01g020500.2.1"/>
    <property type="gene ID" value="Solyc01g020500.2"/>
</dbReference>
<accession>A0A3Q7ECZ0</accession>
<name>A0A3Q7ECZ0_SOLLC</name>
<dbReference type="Gramene" id="Solyc01g020500.2.1">
    <property type="protein sequence ID" value="Solyc01g020500.2.1"/>
    <property type="gene ID" value="Solyc01g020500.2"/>
</dbReference>
<dbReference type="AlphaFoldDB" id="A0A3Q7ECZ0"/>
<dbReference type="PaxDb" id="4081-Solyc01g020500.1.1"/>